<dbReference type="GO" id="GO:0030739">
    <property type="term" value="F:O-demethylpuromycin O-methyltransferase activity"/>
    <property type="evidence" value="ECO:0007669"/>
    <property type="project" value="UniProtKB-EC"/>
</dbReference>
<evidence type="ECO:0000313" key="8">
    <source>
        <dbReference type="Proteomes" id="UP000032702"/>
    </source>
</evidence>
<comment type="caution">
    <text evidence="7">The sequence shown here is derived from an EMBL/GenBank/DDBJ whole genome shotgun (WGS) entry which is preliminary data.</text>
</comment>
<dbReference type="Proteomes" id="UP000032702">
    <property type="component" value="Unassembled WGS sequence"/>
</dbReference>
<dbReference type="Gene3D" id="3.40.50.150">
    <property type="entry name" value="Vaccinia Virus protein VP39"/>
    <property type="match status" value="1"/>
</dbReference>
<evidence type="ECO:0000313" key="7">
    <source>
        <dbReference type="EMBL" id="EAU66165.1"/>
    </source>
</evidence>
<dbReference type="Pfam" id="PF08100">
    <property type="entry name" value="Dimerisation"/>
    <property type="match status" value="1"/>
</dbReference>
<dbReference type="SUPFAM" id="SSF46785">
    <property type="entry name" value="Winged helix' DNA-binding domain"/>
    <property type="match status" value="1"/>
</dbReference>
<dbReference type="Gene3D" id="1.10.10.10">
    <property type="entry name" value="Winged helix-like DNA-binding domain superfamily/Winged helix DNA-binding domain"/>
    <property type="match status" value="1"/>
</dbReference>
<dbReference type="Gene3D" id="1.10.287.1350">
    <property type="match status" value="1"/>
</dbReference>
<dbReference type="PATRIC" id="fig|378806.16.peg.5275"/>
<dbReference type="PROSITE" id="PS51683">
    <property type="entry name" value="SAM_OMT_II"/>
    <property type="match status" value="1"/>
</dbReference>
<dbReference type="SUPFAM" id="SSF53335">
    <property type="entry name" value="S-adenosyl-L-methionine-dependent methyltransferases"/>
    <property type="match status" value="1"/>
</dbReference>
<dbReference type="PIRSF" id="PIRSF005739">
    <property type="entry name" value="O-mtase"/>
    <property type="match status" value="1"/>
</dbReference>
<reference evidence="7 8" key="1">
    <citation type="submission" date="2006-04" db="EMBL/GenBank/DDBJ databases">
        <authorList>
            <person name="Nierman W.C."/>
        </authorList>
    </citation>
    <scope>NUCLEOTIDE SEQUENCE [LARGE SCALE GENOMIC DNA]</scope>
    <source>
        <strain evidence="7 8">DW4/3-1</strain>
    </source>
</reference>
<dbReference type="Pfam" id="PF00891">
    <property type="entry name" value="Methyltransf_2"/>
    <property type="match status" value="1"/>
</dbReference>
<evidence type="ECO:0000256" key="3">
    <source>
        <dbReference type="ARBA" id="ARBA00022691"/>
    </source>
</evidence>
<feature type="active site" description="Proton acceptor" evidence="4">
    <location>
        <position position="315"/>
    </location>
</feature>
<dbReference type="EMBL" id="AAMD01000062">
    <property type="protein sequence ID" value="EAU66165.1"/>
    <property type="molecule type" value="Genomic_DNA"/>
</dbReference>
<evidence type="ECO:0000256" key="2">
    <source>
        <dbReference type="ARBA" id="ARBA00022679"/>
    </source>
</evidence>
<keyword evidence="2 7" id="KW-0808">Transferase</keyword>
<dbReference type="InterPro" id="IPR016461">
    <property type="entry name" value="COMT-like"/>
</dbReference>
<dbReference type="InterPro" id="IPR012967">
    <property type="entry name" value="COMT_dimerisation"/>
</dbReference>
<sequence>MSGGKCVQFSWASCVFAKPADRLRGSPPEDAPMAGLLTFSARTDAALRPHAFLPPAPEAVTSLGMSPTPVQNVSPQQQMLEFITSAWKTQLVATVARLGLADALAGGARSSDALAHEVKAHPDGLYRLLRGGVAIGLFEEKPPRTFSLTPLGACLRSSGPGAMADLAISQADRSHWLPWGQLHEAVRTGLPTTRQVLGADIWEHFAKHPEEATFFARAMGAFSAPLASDVVRAHDFSRYARVADVGGSQGILLAAVLRAFPGCRGVLFDLPHVIEGAREHLKAEGLADRTEVVGGSFFEPVLPAADAYLLKNILHDWDDASSIALLTQIRRAAPAGARLLVVEALIPEDGSPSSTALLDLNMLVLVGGRERTASEFKALLASAGWALERITPAGSLVSVIEARQHLSDNRG</sequence>
<evidence type="ECO:0000259" key="5">
    <source>
        <dbReference type="Pfam" id="PF00891"/>
    </source>
</evidence>
<evidence type="ECO:0000256" key="4">
    <source>
        <dbReference type="PIRSR" id="PIRSR005739-1"/>
    </source>
</evidence>
<evidence type="ECO:0000259" key="6">
    <source>
        <dbReference type="Pfam" id="PF08100"/>
    </source>
</evidence>
<evidence type="ECO:0000256" key="1">
    <source>
        <dbReference type="ARBA" id="ARBA00022603"/>
    </source>
</evidence>
<protein>
    <submittedName>
        <fullName evidence="7">O-demethylpuromycin-O-methyltransferase</fullName>
        <ecNumber evidence="7">2.1.1.38</ecNumber>
    </submittedName>
</protein>
<gene>
    <name evidence="7" type="ORF">STIAU_5299</name>
</gene>
<feature type="domain" description="O-methyltransferase C-terminal" evidence="5">
    <location>
        <begin position="179"/>
        <end position="385"/>
    </location>
</feature>
<dbReference type="InterPro" id="IPR036390">
    <property type="entry name" value="WH_DNA-bd_sf"/>
</dbReference>
<dbReference type="GO" id="GO:0032259">
    <property type="term" value="P:methylation"/>
    <property type="evidence" value="ECO:0007669"/>
    <property type="project" value="UniProtKB-KW"/>
</dbReference>
<dbReference type="AlphaFoldDB" id="Q090M0"/>
<feature type="domain" description="O-methyltransferase dimerisation" evidence="6">
    <location>
        <begin position="81"/>
        <end position="155"/>
    </location>
</feature>
<keyword evidence="3" id="KW-0949">S-adenosyl-L-methionine</keyword>
<dbReference type="PANTHER" id="PTHR43712">
    <property type="entry name" value="PUTATIVE (AFU_ORTHOLOGUE AFUA_4G14580)-RELATED"/>
    <property type="match status" value="1"/>
</dbReference>
<dbReference type="InterPro" id="IPR029063">
    <property type="entry name" value="SAM-dependent_MTases_sf"/>
</dbReference>
<dbReference type="GO" id="GO:0046983">
    <property type="term" value="F:protein dimerization activity"/>
    <property type="evidence" value="ECO:0007669"/>
    <property type="project" value="InterPro"/>
</dbReference>
<accession>Q090M0</accession>
<dbReference type="CDD" id="cd02440">
    <property type="entry name" value="AdoMet_MTases"/>
    <property type="match status" value="1"/>
</dbReference>
<name>Q090M0_STIAD</name>
<dbReference type="InterPro" id="IPR036388">
    <property type="entry name" value="WH-like_DNA-bd_sf"/>
</dbReference>
<dbReference type="GO" id="GO:0008171">
    <property type="term" value="F:O-methyltransferase activity"/>
    <property type="evidence" value="ECO:0007669"/>
    <property type="project" value="InterPro"/>
</dbReference>
<dbReference type="InterPro" id="IPR001077">
    <property type="entry name" value="COMT_C"/>
</dbReference>
<dbReference type="PANTHER" id="PTHR43712:SF2">
    <property type="entry name" value="O-METHYLTRANSFERASE CICE"/>
    <property type="match status" value="1"/>
</dbReference>
<keyword evidence="1 7" id="KW-0489">Methyltransferase</keyword>
<dbReference type="EC" id="2.1.1.38" evidence="7"/>
<proteinExistence type="predicted"/>
<organism evidence="7 8">
    <name type="scientific">Stigmatella aurantiaca (strain DW4/3-1)</name>
    <dbReference type="NCBI Taxonomy" id="378806"/>
    <lineage>
        <taxon>Bacteria</taxon>
        <taxon>Pseudomonadati</taxon>
        <taxon>Myxococcota</taxon>
        <taxon>Myxococcia</taxon>
        <taxon>Myxococcales</taxon>
        <taxon>Cystobacterineae</taxon>
        <taxon>Archangiaceae</taxon>
        <taxon>Stigmatella</taxon>
    </lineage>
</organism>